<evidence type="ECO:0000259" key="7">
    <source>
        <dbReference type="Pfam" id="PF07992"/>
    </source>
</evidence>
<evidence type="ECO:0000256" key="6">
    <source>
        <dbReference type="SAM" id="MobiDB-lite"/>
    </source>
</evidence>
<dbReference type="EMBL" id="MCFC01000001">
    <property type="protein sequence ID" value="ORY35769.1"/>
    <property type="molecule type" value="Genomic_DNA"/>
</dbReference>
<comment type="caution">
    <text evidence="9">The sequence shown here is derived from an EMBL/GenBank/DDBJ whole genome shotgun (WGS) entry which is preliminary data.</text>
</comment>
<name>A0A1Y2BLY2_9TREE</name>
<evidence type="ECO:0000256" key="2">
    <source>
        <dbReference type="ARBA" id="ARBA00022630"/>
    </source>
</evidence>
<dbReference type="Gene3D" id="3.50.50.100">
    <property type="match status" value="1"/>
</dbReference>
<dbReference type="STRING" id="71784.A0A1Y2BLY2"/>
<comment type="similarity">
    <text evidence="1">Belongs to the NADH dehydrogenase family.</text>
</comment>
<evidence type="ECO:0000256" key="5">
    <source>
        <dbReference type="ARBA" id="ARBA00023027"/>
    </source>
</evidence>
<evidence type="ECO:0000313" key="10">
    <source>
        <dbReference type="Proteomes" id="UP000193986"/>
    </source>
</evidence>
<dbReference type="Pfam" id="PF22366">
    <property type="entry name" value="NDH2_C"/>
    <property type="match status" value="1"/>
</dbReference>
<reference evidence="9 10" key="1">
    <citation type="submission" date="2016-07" db="EMBL/GenBank/DDBJ databases">
        <title>Pervasive Adenine N6-methylation of Active Genes in Fungi.</title>
        <authorList>
            <consortium name="DOE Joint Genome Institute"/>
            <person name="Mondo S.J."/>
            <person name="Dannebaum R.O."/>
            <person name="Kuo R.C."/>
            <person name="Labutti K."/>
            <person name="Haridas S."/>
            <person name="Kuo A."/>
            <person name="Salamov A."/>
            <person name="Ahrendt S.R."/>
            <person name="Lipzen A."/>
            <person name="Sullivan W."/>
            <person name="Andreopoulos W.B."/>
            <person name="Clum A."/>
            <person name="Lindquist E."/>
            <person name="Daum C."/>
            <person name="Ramamoorthy G.K."/>
            <person name="Gryganskyi A."/>
            <person name="Culley D."/>
            <person name="Magnuson J.K."/>
            <person name="James T.Y."/>
            <person name="O'Malley M.A."/>
            <person name="Stajich J.E."/>
            <person name="Spatafora J.W."/>
            <person name="Visel A."/>
            <person name="Grigoriev I.V."/>
        </authorList>
    </citation>
    <scope>NUCLEOTIDE SEQUENCE [LARGE SCALE GENOMIC DNA]</scope>
    <source>
        <strain evidence="9 10">68-887.2</strain>
    </source>
</reference>
<feature type="domain" description="External alternative NADH-ubiquinone oxidoreductase-like C-terminal" evidence="8">
    <location>
        <begin position="394"/>
        <end position="460"/>
    </location>
</feature>
<dbReference type="InParanoid" id="A0A1Y2BLY2"/>
<dbReference type="PANTHER" id="PTHR43706:SF17">
    <property type="entry name" value="NADH DEHYDROGENASE (EUROFUNG)"/>
    <property type="match status" value="1"/>
</dbReference>
<feature type="compositionally biased region" description="Polar residues" evidence="6">
    <location>
        <begin position="103"/>
        <end position="115"/>
    </location>
</feature>
<dbReference type="InterPro" id="IPR054585">
    <property type="entry name" value="NDH2-like_C"/>
</dbReference>
<dbReference type="InterPro" id="IPR036188">
    <property type="entry name" value="FAD/NAD-bd_sf"/>
</dbReference>
<sequence length="464" mass="52000">MSNRTIGFTCTHLGSRLRAFSTSSRLSQEQLVILGSGWAGYNIARQIDKKLYDVTVVSPNSYFSFTPFLASAAVGTLEYRCATEPVRGIKHVHFAQGWADSIGNPTPLQGPSKLQTPEEEGEEGNKEDSVQRLYEIEYDKLIIAVGCYSADFGIPGVAKYAHFLKDIRDSRSIRNRILERLEQAVLPNTTTQQRRDLLSFRVVGGGPTGIEFAAELNDFVEEDVYRLYPELKNLVSITVYDVAPGILMSFDDSLRNYAEKHFRREGVKIKPNSRITAVGEDWLELDGKDRVPHGLLVWSTGLASNPLMSKLAGVKRDEKNKSIRVDQHLRVINTSDQPMSDVFAVGDNAMPEEGRLPATAQVASQMAKNLSKKLNAMGRGTDLNKTEAFTWSNRGSMVSVGQHRAMVDRSQDSIQGPKSRLAGISAWIVWRSYYMTLAMGWRNKILIPVHWALTWFFGRDVTRF</sequence>
<feature type="domain" description="FAD/NAD(P)-binding" evidence="7">
    <location>
        <begin position="30"/>
        <end position="367"/>
    </location>
</feature>
<dbReference type="GO" id="GO:0003954">
    <property type="term" value="F:NADH dehydrogenase activity"/>
    <property type="evidence" value="ECO:0007669"/>
    <property type="project" value="InterPro"/>
</dbReference>
<keyword evidence="2" id="KW-0285">Flavoprotein</keyword>
<evidence type="ECO:0000256" key="3">
    <source>
        <dbReference type="ARBA" id="ARBA00022827"/>
    </source>
</evidence>
<accession>A0A1Y2BLY2</accession>
<proteinExistence type="inferred from homology"/>
<evidence type="ECO:0000313" key="9">
    <source>
        <dbReference type="EMBL" id="ORY35769.1"/>
    </source>
</evidence>
<dbReference type="Pfam" id="PF07992">
    <property type="entry name" value="Pyr_redox_2"/>
    <property type="match status" value="1"/>
</dbReference>
<evidence type="ECO:0000256" key="1">
    <source>
        <dbReference type="ARBA" id="ARBA00005272"/>
    </source>
</evidence>
<dbReference type="AlphaFoldDB" id="A0A1Y2BLY2"/>
<dbReference type="InterPro" id="IPR045024">
    <property type="entry name" value="NDH-2"/>
</dbReference>
<dbReference type="Proteomes" id="UP000193986">
    <property type="component" value="Unassembled WGS sequence"/>
</dbReference>
<keyword evidence="3" id="KW-0274">FAD</keyword>
<feature type="region of interest" description="Disordered" evidence="6">
    <location>
        <begin position="101"/>
        <end position="128"/>
    </location>
</feature>
<keyword evidence="4" id="KW-0560">Oxidoreductase</keyword>
<organism evidence="9 10">
    <name type="scientific">Naematelia encephala</name>
    <dbReference type="NCBI Taxonomy" id="71784"/>
    <lineage>
        <taxon>Eukaryota</taxon>
        <taxon>Fungi</taxon>
        <taxon>Dikarya</taxon>
        <taxon>Basidiomycota</taxon>
        <taxon>Agaricomycotina</taxon>
        <taxon>Tremellomycetes</taxon>
        <taxon>Tremellales</taxon>
        <taxon>Naemateliaceae</taxon>
        <taxon>Naematelia</taxon>
    </lineage>
</organism>
<dbReference type="InterPro" id="IPR023753">
    <property type="entry name" value="FAD/NAD-binding_dom"/>
</dbReference>
<dbReference type="PANTHER" id="PTHR43706">
    <property type="entry name" value="NADH DEHYDROGENASE"/>
    <property type="match status" value="1"/>
</dbReference>
<keyword evidence="5" id="KW-0520">NAD</keyword>
<evidence type="ECO:0000256" key="4">
    <source>
        <dbReference type="ARBA" id="ARBA00023002"/>
    </source>
</evidence>
<dbReference type="GO" id="GO:0005739">
    <property type="term" value="C:mitochondrion"/>
    <property type="evidence" value="ECO:0007669"/>
    <property type="project" value="TreeGrafter"/>
</dbReference>
<evidence type="ECO:0000259" key="8">
    <source>
        <dbReference type="Pfam" id="PF22366"/>
    </source>
</evidence>
<protein>
    <submittedName>
        <fullName evidence="9">Pyridine nucleotide-disulfide oxidoreductase-domain-containing protein</fullName>
    </submittedName>
</protein>
<keyword evidence="10" id="KW-1185">Reference proteome</keyword>
<dbReference type="PRINTS" id="PR00368">
    <property type="entry name" value="FADPNR"/>
</dbReference>
<dbReference type="OrthoDB" id="9992747at2759"/>
<dbReference type="SUPFAM" id="SSF51905">
    <property type="entry name" value="FAD/NAD(P)-binding domain"/>
    <property type="match status" value="1"/>
</dbReference>
<gene>
    <name evidence="9" type="ORF">BCR39DRAFT_461277</name>
</gene>